<dbReference type="STRING" id="1188234.MALK_1460"/>
<proteinExistence type="predicted"/>
<accession>A0A3B0P4P7</accession>
<protein>
    <submittedName>
        <fullName evidence="1">Uncharacterized protein</fullName>
    </submittedName>
</protein>
<gene>
    <name evidence="1" type="ORF">NCTC10135_00389</name>
</gene>
<evidence type="ECO:0000313" key="1">
    <source>
        <dbReference type="EMBL" id="SYV89885.1"/>
    </source>
</evidence>
<dbReference type="EMBL" id="LS991949">
    <property type="protein sequence ID" value="SYV89885.1"/>
    <property type="molecule type" value="Genomic_DNA"/>
</dbReference>
<dbReference type="KEGG" id="mala:NCTC10135_00389"/>
<sequence>MENNVPAIHYQVLCVDLRDLVEVDVIRKLDTL</sequence>
<reference evidence="2" key="1">
    <citation type="submission" date="2018-06" db="EMBL/GenBank/DDBJ databases">
        <authorList>
            <consortium name="Pathogen Informatics"/>
        </authorList>
    </citation>
    <scope>NUCLEOTIDE SEQUENCE [LARGE SCALE GENOMIC DNA]</scope>
    <source>
        <strain evidence="2">NCTC10135</strain>
    </source>
</reference>
<dbReference type="AlphaFoldDB" id="A0A3B0P4P7"/>
<name>A0A3B0P4P7_9BACT</name>
<evidence type="ECO:0000313" key="2">
    <source>
        <dbReference type="Proteomes" id="UP000259864"/>
    </source>
</evidence>
<dbReference type="Proteomes" id="UP000259864">
    <property type="component" value="Chromosome 1"/>
</dbReference>
<organism evidence="1 2">
    <name type="scientific">Metamycoplasma alkalescens</name>
    <dbReference type="NCBI Taxonomy" id="45363"/>
    <lineage>
        <taxon>Bacteria</taxon>
        <taxon>Bacillati</taxon>
        <taxon>Mycoplasmatota</taxon>
        <taxon>Mycoplasmoidales</taxon>
        <taxon>Metamycoplasmataceae</taxon>
        <taxon>Metamycoplasma</taxon>
    </lineage>
</organism>